<keyword evidence="5" id="KW-1185">Reference proteome</keyword>
<feature type="domain" description="SAP" evidence="2">
    <location>
        <begin position="1"/>
        <end position="28"/>
    </location>
</feature>
<dbReference type="EMBL" id="MDYQ01000087">
    <property type="protein sequence ID" value="PRP83223.1"/>
    <property type="molecule type" value="Genomic_DNA"/>
</dbReference>
<dbReference type="Pfam" id="PF02037">
    <property type="entry name" value="SAP"/>
    <property type="match status" value="1"/>
</dbReference>
<dbReference type="SUPFAM" id="SSF68906">
    <property type="entry name" value="SAP domain"/>
    <property type="match status" value="1"/>
</dbReference>
<evidence type="ECO:0000256" key="1">
    <source>
        <dbReference type="SAM" id="MobiDB-lite"/>
    </source>
</evidence>
<accession>A0A2P6NJA6</accession>
<gene>
    <name evidence="4" type="ORF">PROFUN_08624</name>
    <name evidence="3" type="ORF">PROFUN_09387</name>
</gene>
<evidence type="ECO:0000313" key="4">
    <source>
        <dbReference type="EMBL" id="PRP84027.1"/>
    </source>
</evidence>
<proteinExistence type="predicted"/>
<organism evidence="4 5">
    <name type="scientific">Planoprotostelium fungivorum</name>
    <dbReference type="NCBI Taxonomy" id="1890364"/>
    <lineage>
        <taxon>Eukaryota</taxon>
        <taxon>Amoebozoa</taxon>
        <taxon>Evosea</taxon>
        <taxon>Variosea</taxon>
        <taxon>Cavosteliida</taxon>
        <taxon>Cavosteliaceae</taxon>
        <taxon>Planoprotostelium</taxon>
    </lineage>
</organism>
<name>A0A2P6NJA6_9EUKA</name>
<feature type="compositionally biased region" description="Basic and acidic residues" evidence="1">
    <location>
        <begin position="59"/>
        <end position="68"/>
    </location>
</feature>
<evidence type="ECO:0000313" key="5">
    <source>
        <dbReference type="Proteomes" id="UP000241769"/>
    </source>
</evidence>
<dbReference type="InterPro" id="IPR003034">
    <property type="entry name" value="SAP_dom"/>
</dbReference>
<dbReference type="Proteomes" id="UP000241769">
    <property type="component" value="Unassembled WGS sequence"/>
</dbReference>
<evidence type="ECO:0000259" key="2">
    <source>
        <dbReference type="PROSITE" id="PS50800"/>
    </source>
</evidence>
<feature type="region of interest" description="Disordered" evidence="1">
    <location>
        <begin position="35"/>
        <end position="78"/>
    </location>
</feature>
<dbReference type="InParanoid" id="A0A2P6NJA6"/>
<evidence type="ECO:0000313" key="3">
    <source>
        <dbReference type="EMBL" id="PRP83223.1"/>
    </source>
</evidence>
<sequence length="78" mass="8978">QLKEFLKGMGLNQNGRKPELVERLSKAGLVRPEKTEEITDEIIQDTPQIHSEKKKKARRPETPLEGARRSSRLKRKSS</sequence>
<dbReference type="InterPro" id="IPR036361">
    <property type="entry name" value="SAP_dom_sf"/>
</dbReference>
<dbReference type="PROSITE" id="PS50800">
    <property type="entry name" value="SAP"/>
    <property type="match status" value="1"/>
</dbReference>
<comment type="caution">
    <text evidence="4">The sequence shown here is derived from an EMBL/GenBank/DDBJ whole genome shotgun (WGS) entry which is preliminary data.</text>
</comment>
<feature type="compositionally biased region" description="Basic residues" evidence="1">
    <location>
        <begin position="69"/>
        <end position="78"/>
    </location>
</feature>
<feature type="non-terminal residue" evidence="4">
    <location>
        <position position="1"/>
    </location>
</feature>
<dbReference type="Gene3D" id="1.10.720.30">
    <property type="entry name" value="SAP domain"/>
    <property type="match status" value="1"/>
</dbReference>
<dbReference type="EMBL" id="MDYQ01000071">
    <property type="protein sequence ID" value="PRP84027.1"/>
    <property type="molecule type" value="Genomic_DNA"/>
</dbReference>
<dbReference type="AlphaFoldDB" id="A0A2P6NJA6"/>
<reference evidence="4 5" key="1">
    <citation type="journal article" date="2018" name="Genome Biol. Evol.">
        <title>Multiple Roots of Fruiting Body Formation in Amoebozoa.</title>
        <authorList>
            <person name="Hillmann F."/>
            <person name="Forbes G."/>
            <person name="Novohradska S."/>
            <person name="Ferling I."/>
            <person name="Riege K."/>
            <person name="Groth M."/>
            <person name="Westermann M."/>
            <person name="Marz M."/>
            <person name="Spaller T."/>
            <person name="Winckler T."/>
            <person name="Schaap P."/>
            <person name="Glockner G."/>
        </authorList>
    </citation>
    <scope>NUCLEOTIDE SEQUENCE [LARGE SCALE GENOMIC DNA]</scope>
    <source>
        <strain evidence="4 5">Jena</strain>
    </source>
</reference>
<protein>
    <recommendedName>
        <fullName evidence="2">SAP domain-containing protein</fullName>
    </recommendedName>
</protein>